<accession>A0ACA9TY57</accession>
<name>A0ACA9TY57_BIOOC</name>
<gene>
    <name evidence="1" type="ORF">CRV2_00012250</name>
</gene>
<keyword evidence="2" id="KW-1185">Reference proteome</keyword>
<reference evidence="1" key="1">
    <citation type="submission" date="2020-04" db="EMBL/GenBank/DDBJ databases">
        <authorList>
            <person name="Broberg M."/>
        </authorList>
    </citation>
    <scope>NUCLEOTIDE SEQUENCE</scope>
</reference>
<comment type="caution">
    <text evidence="1">The sequence shown here is derived from an EMBL/GenBank/DDBJ whole genome shotgun (WGS) entry which is preliminary data.</text>
</comment>
<evidence type="ECO:0000313" key="2">
    <source>
        <dbReference type="Proteomes" id="UP000836387"/>
    </source>
</evidence>
<protein>
    <submittedName>
        <fullName evidence="1">Uncharacterized protein</fullName>
    </submittedName>
</protein>
<reference evidence="1" key="2">
    <citation type="submission" date="2021-10" db="EMBL/GenBank/DDBJ databases">
        <authorList>
            <person name="Piombo E."/>
        </authorList>
    </citation>
    <scope>NUCLEOTIDE SEQUENCE</scope>
</reference>
<dbReference type="Proteomes" id="UP000836387">
    <property type="component" value="Unassembled WGS sequence"/>
</dbReference>
<organism evidence="1 2">
    <name type="scientific">Clonostachys rosea f. rosea IK726</name>
    <dbReference type="NCBI Taxonomy" id="1349383"/>
    <lineage>
        <taxon>Eukaryota</taxon>
        <taxon>Fungi</taxon>
        <taxon>Dikarya</taxon>
        <taxon>Ascomycota</taxon>
        <taxon>Pezizomycotina</taxon>
        <taxon>Sordariomycetes</taxon>
        <taxon>Hypocreomycetidae</taxon>
        <taxon>Hypocreales</taxon>
        <taxon>Bionectriaceae</taxon>
        <taxon>Clonostachys</taxon>
    </lineage>
</organism>
<evidence type="ECO:0000313" key="1">
    <source>
        <dbReference type="EMBL" id="CAG9945512.1"/>
    </source>
</evidence>
<proteinExistence type="predicted"/>
<dbReference type="EMBL" id="CADEHS020000009">
    <property type="protein sequence ID" value="CAG9945512.1"/>
    <property type="molecule type" value="Genomic_DNA"/>
</dbReference>
<sequence length="220" mass="25375">MPGVIDPALYDFWRCQSRHGKRLWGPLKTPESIPSSSPPIWGFVANRKMGQVLEGKPAEARDAAIQGLPNEVLRMIFELVDRPVDKLGLAMTCRQFFRVASDFNVSIPSAAKHRDDGVNCPGMLRLLHRVRPVDVRKRVNRAWALCCDCYSHRPRKKAYWLTRGKQYKLNVESFCNVRKQYGEIVKDWCVRSSISYQCPECWCKEYLDKNGHPKDCEKCS</sequence>